<keyword evidence="4" id="KW-1185">Reference proteome</keyword>
<dbReference type="Gene3D" id="3.30.160.60">
    <property type="entry name" value="Classic Zinc Finger"/>
    <property type="match status" value="1"/>
</dbReference>
<dbReference type="InterPro" id="IPR036236">
    <property type="entry name" value="Znf_C2H2_sf"/>
</dbReference>
<sequence length="110" mass="12382">MDLLVSVGHFVEPSKGNPQDSKISVKGLRDKGNLMKNSMKSSNICDMCGLVFSSKQNLLKHLRVYSTHNSVCKECGRTLEEPWCVIYVFIQVRNRLVVMSVGNHSNIRSL</sequence>
<comment type="caution">
    <text evidence="3">The sequence shown here is derived from an EMBL/GenBank/DDBJ whole genome shotgun (WGS) entry which is preliminary data.</text>
</comment>
<dbReference type="SUPFAM" id="SSF57667">
    <property type="entry name" value="beta-beta-alpha zinc fingers"/>
    <property type="match status" value="1"/>
</dbReference>
<evidence type="ECO:0000313" key="3">
    <source>
        <dbReference type="EMBL" id="GBO11787.1"/>
    </source>
</evidence>
<evidence type="ECO:0000256" key="1">
    <source>
        <dbReference type="PROSITE-ProRule" id="PRU00042"/>
    </source>
</evidence>
<dbReference type="InterPro" id="IPR013087">
    <property type="entry name" value="Znf_C2H2_type"/>
</dbReference>
<dbReference type="EMBL" id="BGPR01036541">
    <property type="protein sequence ID" value="GBO11787.1"/>
    <property type="molecule type" value="Genomic_DNA"/>
</dbReference>
<keyword evidence="1" id="KW-0863">Zinc-finger</keyword>
<dbReference type="PROSITE" id="PS50157">
    <property type="entry name" value="ZINC_FINGER_C2H2_2"/>
    <property type="match status" value="1"/>
</dbReference>
<feature type="domain" description="C2H2-type" evidence="2">
    <location>
        <begin position="43"/>
        <end position="70"/>
    </location>
</feature>
<keyword evidence="1" id="KW-0862">Zinc</keyword>
<evidence type="ECO:0000259" key="2">
    <source>
        <dbReference type="PROSITE" id="PS50157"/>
    </source>
</evidence>
<dbReference type="GO" id="GO:0008270">
    <property type="term" value="F:zinc ion binding"/>
    <property type="evidence" value="ECO:0007669"/>
    <property type="project" value="UniProtKB-KW"/>
</dbReference>
<proteinExistence type="predicted"/>
<dbReference type="Pfam" id="PF00096">
    <property type="entry name" value="zf-C2H2"/>
    <property type="match status" value="1"/>
</dbReference>
<evidence type="ECO:0000313" key="4">
    <source>
        <dbReference type="Proteomes" id="UP000499080"/>
    </source>
</evidence>
<accession>A0A4Y2UJQ1</accession>
<keyword evidence="1" id="KW-0479">Metal-binding</keyword>
<dbReference type="Proteomes" id="UP000499080">
    <property type="component" value="Unassembled WGS sequence"/>
</dbReference>
<gene>
    <name evidence="3" type="ORF">AVEN_254700_1</name>
</gene>
<protein>
    <recommendedName>
        <fullName evidence="2">C2H2-type domain-containing protein</fullName>
    </recommendedName>
</protein>
<name>A0A4Y2UJQ1_ARAVE</name>
<organism evidence="3 4">
    <name type="scientific">Araneus ventricosus</name>
    <name type="common">Orbweaver spider</name>
    <name type="synonym">Epeira ventricosa</name>
    <dbReference type="NCBI Taxonomy" id="182803"/>
    <lineage>
        <taxon>Eukaryota</taxon>
        <taxon>Metazoa</taxon>
        <taxon>Ecdysozoa</taxon>
        <taxon>Arthropoda</taxon>
        <taxon>Chelicerata</taxon>
        <taxon>Arachnida</taxon>
        <taxon>Araneae</taxon>
        <taxon>Araneomorphae</taxon>
        <taxon>Entelegynae</taxon>
        <taxon>Araneoidea</taxon>
        <taxon>Araneidae</taxon>
        <taxon>Araneus</taxon>
    </lineage>
</organism>
<reference evidence="3 4" key="1">
    <citation type="journal article" date="2019" name="Sci. Rep.">
        <title>Orb-weaving spider Araneus ventricosus genome elucidates the spidroin gene catalogue.</title>
        <authorList>
            <person name="Kono N."/>
            <person name="Nakamura H."/>
            <person name="Ohtoshi R."/>
            <person name="Moran D.A.P."/>
            <person name="Shinohara A."/>
            <person name="Yoshida Y."/>
            <person name="Fujiwara M."/>
            <person name="Mori M."/>
            <person name="Tomita M."/>
            <person name="Arakawa K."/>
        </authorList>
    </citation>
    <scope>NUCLEOTIDE SEQUENCE [LARGE SCALE GENOMIC DNA]</scope>
</reference>
<dbReference type="AlphaFoldDB" id="A0A4Y2UJQ1"/>